<dbReference type="HOGENOM" id="CLU_797389_0_0_1"/>
<proteinExistence type="predicted"/>
<dbReference type="EMBL" id="JNVN01002671">
    <property type="protein sequence ID" value="KHJ31682.1"/>
    <property type="molecule type" value="Genomic_DNA"/>
</dbReference>
<name>A0A0B1NZ52_UNCNE</name>
<dbReference type="SMR" id="A0A0B1NZ52"/>
<accession>A0A0B1NZ52</accession>
<gene>
    <name evidence="2" type="ORF">EV44_g0065</name>
</gene>
<dbReference type="AlphaFoldDB" id="A0A0B1NZ52"/>
<evidence type="ECO:0000256" key="1">
    <source>
        <dbReference type="SAM" id="SignalP"/>
    </source>
</evidence>
<feature type="signal peptide" evidence="1">
    <location>
        <begin position="1"/>
        <end position="20"/>
    </location>
</feature>
<feature type="chain" id="PRO_5002080383" evidence="1">
    <location>
        <begin position="21"/>
        <end position="348"/>
    </location>
</feature>
<protein>
    <submittedName>
        <fullName evidence="2">Uncharacterized protein</fullName>
    </submittedName>
</protein>
<evidence type="ECO:0000313" key="3">
    <source>
        <dbReference type="Proteomes" id="UP000030854"/>
    </source>
</evidence>
<keyword evidence="1" id="KW-0732">Signal</keyword>
<reference evidence="2 3" key="1">
    <citation type="journal article" date="2014" name="BMC Genomics">
        <title>Adaptive genomic structural variation in the grape powdery mildew pathogen, Erysiphe necator.</title>
        <authorList>
            <person name="Jones L."/>
            <person name="Riaz S."/>
            <person name="Morales-Cruz A."/>
            <person name="Amrine K.C."/>
            <person name="McGuire B."/>
            <person name="Gubler W.D."/>
            <person name="Walker M.A."/>
            <person name="Cantu D."/>
        </authorList>
    </citation>
    <scope>NUCLEOTIDE SEQUENCE [LARGE SCALE GENOMIC DNA]</scope>
    <source>
        <strain evidence="3">c</strain>
    </source>
</reference>
<evidence type="ECO:0000313" key="2">
    <source>
        <dbReference type="EMBL" id="KHJ31682.1"/>
    </source>
</evidence>
<dbReference type="Proteomes" id="UP000030854">
    <property type="component" value="Unassembled WGS sequence"/>
</dbReference>
<sequence>MQLQLVLIVITIVFVSITSSTDFWNEQTVFTEPAYYDCGSWIFYEENILEMLSSLGENIDQLGHPFIEPLYNLRPDYRKISIPQELCKGNHLPGLRQECHFSVIIDQMAQIVDIVSQMNNGFFIKCKRVDQLVPQPQPYNLNECNFECGHKIISHRVVHLSLTRAISDDAPIDLRGTQYHGNLYAPEIDYWIYPIPEKNQKKTAAIVPEYTYYTVLSPYGEIKDVIAKLMHKGFMKCDCKTKAPLVVSLDKKKGNYMCGTKLLTLKFMKRTALHAKRYKQRSKRWNDFPKPYNGPGSRPGQSYFPILAKGNFYIGSVGRKFKYFIVINSNFEIEFAVMKTPEGYKLCD</sequence>
<organism evidence="2 3">
    <name type="scientific">Uncinula necator</name>
    <name type="common">Grape powdery mildew</name>
    <dbReference type="NCBI Taxonomy" id="52586"/>
    <lineage>
        <taxon>Eukaryota</taxon>
        <taxon>Fungi</taxon>
        <taxon>Dikarya</taxon>
        <taxon>Ascomycota</taxon>
        <taxon>Pezizomycotina</taxon>
        <taxon>Leotiomycetes</taxon>
        <taxon>Erysiphales</taxon>
        <taxon>Erysiphaceae</taxon>
        <taxon>Erysiphe</taxon>
    </lineage>
</organism>
<keyword evidence="3" id="KW-1185">Reference proteome</keyword>
<comment type="caution">
    <text evidence="2">The sequence shown here is derived from an EMBL/GenBank/DDBJ whole genome shotgun (WGS) entry which is preliminary data.</text>
</comment>